<evidence type="ECO:0000256" key="1">
    <source>
        <dbReference type="ARBA" id="ARBA00010641"/>
    </source>
</evidence>
<dbReference type="SUPFAM" id="SSF88659">
    <property type="entry name" value="Sigma3 and sigma4 domains of RNA polymerase sigma factors"/>
    <property type="match status" value="1"/>
</dbReference>
<gene>
    <name evidence="9" type="ORF">KCQ71_14205</name>
</gene>
<dbReference type="Proteomes" id="UP000826651">
    <property type="component" value="Unassembled WGS sequence"/>
</dbReference>
<sequence length="212" mass="23081">MNGEDALTELVRERGTALLRYASLLVGERRGAEDLVQDALVKVFAGTRRPREIEDVEAYVRRAILSLYLDSYRRHRRWAKVRHLFVVPEGVASEPDGVVSARVDVIAALRTLSPRERACVVLRYYVDLSVPQIADELGIAQGTVKRYLSDANAALAEQLGRPRGTGRPAAAESGPRAESASASNPLDRLAEAEAAGRHRAEPLPTTAGEATS</sequence>
<comment type="caution">
    <text evidence="9">The sequence shown here is derived from an EMBL/GenBank/DDBJ whole genome shotgun (WGS) entry which is preliminary data.</text>
</comment>
<evidence type="ECO:0000256" key="5">
    <source>
        <dbReference type="ARBA" id="ARBA00023163"/>
    </source>
</evidence>
<keyword evidence="10" id="KW-1185">Reference proteome</keyword>
<reference evidence="9 10" key="1">
    <citation type="submission" date="2021-04" db="EMBL/GenBank/DDBJ databases">
        <title>Ruania sp. nov., isolated from sandy soil of mangrove forest.</title>
        <authorList>
            <person name="Ge X."/>
            <person name="Huang R."/>
            <person name="Liu W."/>
        </authorList>
    </citation>
    <scope>NUCLEOTIDE SEQUENCE [LARGE SCALE GENOMIC DNA]</scope>
    <source>
        <strain evidence="9 10">N2-46</strain>
    </source>
</reference>
<feature type="domain" description="RNA polymerase sigma factor 70 region 4 type 2" evidence="8">
    <location>
        <begin position="104"/>
        <end position="151"/>
    </location>
</feature>
<dbReference type="PANTHER" id="PTHR43133:SF50">
    <property type="entry name" value="ECF RNA POLYMERASE SIGMA FACTOR SIGM"/>
    <property type="match status" value="1"/>
</dbReference>
<proteinExistence type="inferred from homology"/>
<feature type="domain" description="RNA polymerase sigma-70 region 2" evidence="7">
    <location>
        <begin position="10"/>
        <end position="77"/>
    </location>
</feature>
<dbReference type="SUPFAM" id="SSF88946">
    <property type="entry name" value="Sigma2 domain of RNA polymerase sigma factors"/>
    <property type="match status" value="1"/>
</dbReference>
<dbReference type="NCBIfam" id="TIGR02937">
    <property type="entry name" value="sigma70-ECF"/>
    <property type="match status" value="1"/>
</dbReference>
<dbReference type="InterPro" id="IPR007627">
    <property type="entry name" value="RNA_pol_sigma70_r2"/>
</dbReference>
<keyword evidence="4" id="KW-0238">DNA-binding</keyword>
<feature type="compositionally biased region" description="Basic and acidic residues" evidence="6">
    <location>
        <begin position="188"/>
        <end position="201"/>
    </location>
</feature>
<organism evidence="9 10">
    <name type="scientific">Occultella gossypii</name>
    <dbReference type="NCBI Taxonomy" id="2800820"/>
    <lineage>
        <taxon>Bacteria</taxon>
        <taxon>Bacillati</taxon>
        <taxon>Actinomycetota</taxon>
        <taxon>Actinomycetes</taxon>
        <taxon>Micrococcales</taxon>
        <taxon>Ruaniaceae</taxon>
        <taxon>Occultella</taxon>
    </lineage>
</organism>
<dbReference type="InterPro" id="IPR039425">
    <property type="entry name" value="RNA_pol_sigma-70-like"/>
</dbReference>
<protein>
    <submittedName>
        <fullName evidence="9">SigE family RNA polymerase sigma factor</fullName>
    </submittedName>
</protein>
<dbReference type="EMBL" id="JAGSHT010000013">
    <property type="protein sequence ID" value="MBZ2197314.1"/>
    <property type="molecule type" value="Genomic_DNA"/>
</dbReference>
<dbReference type="Pfam" id="PF04542">
    <property type="entry name" value="Sigma70_r2"/>
    <property type="match status" value="1"/>
</dbReference>
<dbReference type="PANTHER" id="PTHR43133">
    <property type="entry name" value="RNA POLYMERASE ECF-TYPE SIGMA FACTO"/>
    <property type="match status" value="1"/>
</dbReference>
<dbReference type="InterPro" id="IPR013324">
    <property type="entry name" value="RNA_pol_sigma_r3/r4-like"/>
</dbReference>
<evidence type="ECO:0000256" key="3">
    <source>
        <dbReference type="ARBA" id="ARBA00023082"/>
    </source>
</evidence>
<keyword evidence="5" id="KW-0804">Transcription</keyword>
<evidence type="ECO:0000256" key="2">
    <source>
        <dbReference type="ARBA" id="ARBA00023015"/>
    </source>
</evidence>
<evidence type="ECO:0000259" key="8">
    <source>
        <dbReference type="Pfam" id="PF08281"/>
    </source>
</evidence>
<evidence type="ECO:0000313" key="9">
    <source>
        <dbReference type="EMBL" id="MBZ2197314.1"/>
    </source>
</evidence>
<keyword evidence="2" id="KW-0805">Transcription regulation</keyword>
<dbReference type="RefSeq" id="WP_223406994.1">
    <property type="nucleotide sequence ID" value="NZ_JAGSHT010000013.1"/>
</dbReference>
<dbReference type="Gene3D" id="1.10.1740.10">
    <property type="match status" value="1"/>
</dbReference>
<dbReference type="Gene3D" id="1.10.10.10">
    <property type="entry name" value="Winged helix-like DNA-binding domain superfamily/Winged helix DNA-binding domain"/>
    <property type="match status" value="1"/>
</dbReference>
<dbReference type="InterPro" id="IPR036388">
    <property type="entry name" value="WH-like_DNA-bd_sf"/>
</dbReference>
<feature type="region of interest" description="Disordered" evidence="6">
    <location>
        <begin position="158"/>
        <end position="212"/>
    </location>
</feature>
<dbReference type="Pfam" id="PF08281">
    <property type="entry name" value="Sigma70_r4_2"/>
    <property type="match status" value="1"/>
</dbReference>
<dbReference type="InterPro" id="IPR013249">
    <property type="entry name" value="RNA_pol_sigma70_r4_t2"/>
</dbReference>
<evidence type="ECO:0000259" key="7">
    <source>
        <dbReference type="Pfam" id="PF04542"/>
    </source>
</evidence>
<keyword evidence="3" id="KW-0731">Sigma factor</keyword>
<dbReference type="InterPro" id="IPR014284">
    <property type="entry name" value="RNA_pol_sigma-70_dom"/>
</dbReference>
<evidence type="ECO:0000313" key="10">
    <source>
        <dbReference type="Proteomes" id="UP000826651"/>
    </source>
</evidence>
<evidence type="ECO:0000256" key="6">
    <source>
        <dbReference type="SAM" id="MobiDB-lite"/>
    </source>
</evidence>
<accession>A0ABS7SAE1</accession>
<comment type="similarity">
    <text evidence="1">Belongs to the sigma-70 factor family. ECF subfamily.</text>
</comment>
<name>A0ABS7SAE1_9MICO</name>
<dbReference type="CDD" id="cd06171">
    <property type="entry name" value="Sigma70_r4"/>
    <property type="match status" value="1"/>
</dbReference>
<dbReference type="InterPro" id="IPR013325">
    <property type="entry name" value="RNA_pol_sigma_r2"/>
</dbReference>
<evidence type="ECO:0000256" key="4">
    <source>
        <dbReference type="ARBA" id="ARBA00023125"/>
    </source>
</evidence>